<dbReference type="CDD" id="cd00383">
    <property type="entry name" value="trans_reg_C"/>
    <property type="match status" value="1"/>
</dbReference>
<evidence type="ECO:0000313" key="6">
    <source>
        <dbReference type="EMBL" id="MDZ5663325.1"/>
    </source>
</evidence>
<evidence type="ECO:0000256" key="3">
    <source>
        <dbReference type="PROSITE-ProRule" id="PRU01091"/>
    </source>
</evidence>
<keyword evidence="2" id="KW-0597">Phosphoprotein</keyword>
<dbReference type="PROSITE" id="PS51755">
    <property type="entry name" value="OMPR_PHOB"/>
    <property type="match status" value="1"/>
</dbReference>
<comment type="caution">
    <text evidence="6">The sequence shown here is derived from an EMBL/GenBank/DDBJ whole genome shotgun (WGS) entry which is preliminary data.</text>
</comment>
<dbReference type="SUPFAM" id="SSF52172">
    <property type="entry name" value="CheY-like"/>
    <property type="match status" value="1"/>
</dbReference>
<feature type="domain" description="OmpR/PhoB-type" evidence="5">
    <location>
        <begin position="126"/>
        <end position="226"/>
    </location>
</feature>
<protein>
    <submittedName>
        <fullName evidence="6">Response regulator transcription factor</fullName>
    </submittedName>
</protein>
<dbReference type="InterPro" id="IPR039420">
    <property type="entry name" value="WalR-like"/>
</dbReference>
<dbReference type="Gene3D" id="3.40.50.2300">
    <property type="match status" value="1"/>
</dbReference>
<feature type="modified residue" description="4-aspartylphosphate" evidence="2">
    <location>
        <position position="52"/>
    </location>
</feature>
<dbReference type="SMART" id="SM00862">
    <property type="entry name" value="Trans_reg_C"/>
    <property type="match status" value="1"/>
</dbReference>
<evidence type="ECO:0000259" key="5">
    <source>
        <dbReference type="PROSITE" id="PS51755"/>
    </source>
</evidence>
<gene>
    <name evidence="6" type="ORF">SFC79_16240</name>
</gene>
<evidence type="ECO:0000256" key="2">
    <source>
        <dbReference type="PROSITE-ProRule" id="PRU00169"/>
    </source>
</evidence>
<feature type="domain" description="Response regulatory" evidence="4">
    <location>
        <begin position="3"/>
        <end position="116"/>
    </location>
</feature>
<accession>A0ABU5KFV3</accession>
<dbReference type="PROSITE" id="PS50110">
    <property type="entry name" value="RESPONSE_REGULATORY"/>
    <property type="match status" value="1"/>
</dbReference>
<dbReference type="RefSeq" id="WP_322425130.1">
    <property type="nucleotide sequence ID" value="NZ_JAXQPW010000006.1"/>
</dbReference>
<proteinExistence type="predicted"/>
<evidence type="ECO:0000259" key="4">
    <source>
        <dbReference type="PROSITE" id="PS50110"/>
    </source>
</evidence>
<dbReference type="SMART" id="SM00448">
    <property type="entry name" value="REC"/>
    <property type="match status" value="1"/>
</dbReference>
<dbReference type="PANTHER" id="PTHR48111">
    <property type="entry name" value="REGULATOR OF RPOS"/>
    <property type="match status" value="1"/>
</dbReference>
<dbReference type="InterPro" id="IPR001867">
    <property type="entry name" value="OmpR/PhoB-type_DNA-bd"/>
</dbReference>
<dbReference type="Proteomes" id="UP001291999">
    <property type="component" value="Unassembled WGS sequence"/>
</dbReference>
<sequence length="284" mass="31210">MLRVLVVEDHAPTREALVDVLRVVGYDAVEAASGREALELVTTSGPDLMVLDLGLPDLDGIEVIKEVRELSDLPVLVVSGTHRRRRKADALDAGADDFIEKPFDVGELRARLHAVTRRRSRGLADDPRRTYGDIEVDVEARTLSRSGREIRLTETEWRLLDALTARAGAVVTHQRLAATVWGPRARKEVYPTLRVHIASLRRKLRDGGQDPQVIRGESGMGYRWVAAGDQRAARDRTTVLHRAVALRDEVALLAPAAASGSPEAEALARASDLVDALERLEAHT</sequence>
<dbReference type="InterPro" id="IPR011006">
    <property type="entry name" value="CheY-like_superfamily"/>
</dbReference>
<dbReference type="Pfam" id="PF00486">
    <property type="entry name" value="Trans_reg_C"/>
    <property type="match status" value="1"/>
</dbReference>
<organism evidence="6 7">
    <name type="scientific">Nocardioides renjunii</name>
    <dbReference type="NCBI Taxonomy" id="3095075"/>
    <lineage>
        <taxon>Bacteria</taxon>
        <taxon>Bacillati</taxon>
        <taxon>Actinomycetota</taxon>
        <taxon>Actinomycetes</taxon>
        <taxon>Propionibacteriales</taxon>
        <taxon>Nocardioidaceae</taxon>
        <taxon>Nocardioides</taxon>
    </lineage>
</organism>
<name>A0ABU5KFV3_9ACTN</name>
<dbReference type="InterPro" id="IPR001789">
    <property type="entry name" value="Sig_transdc_resp-reg_receiver"/>
</dbReference>
<dbReference type="Gene3D" id="1.10.10.10">
    <property type="entry name" value="Winged helix-like DNA-binding domain superfamily/Winged helix DNA-binding domain"/>
    <property type="match status" value="1"/>
</dbReference>
<dbReference type="PANTHER" id="PTHR48111:SF50">
    <property type="entry name" value="KDP OPERON TRANSCRIPTIONAL REGULATORY PROTEIN KDPE"/>
    <property type="match status" value="1"/>
</dbReference>
<dbReference type="Pfam" id="PF00072">
    <property type="entry name" value="Response_reg"/>
    <property type="match status" value="1"/>
</dbReference>
<dbReference type="InterPro" id="IPR036388">
    <property type="entry name" value="WH-like_DNA-bd_sf"/>
</dbReference>
<keyword evidence="1 3" id="KW-0238">DNA-binding</keyword>
<reference evidence="6 7" key="1">
    <citation type="submission" date="2023-11" db="EMBL/GenBank/DDBJ databases">
        <title>Novel species in genus Nocardioides.</title>
        <authorList>
            <person name="Zhou H."/>
        </authorList>
    </citation>
    <scope>NUCLEOTIDE SEQUENCE [LARGE SCALE GENOMIC DNA]</scope>
    <source>
        <strain evidence="6 7">S-58</strain>
    </source>
</reference>
<feature type="DNA-binding region" description="OmpR/PhoB-type" evidence="3">
    <location>
        <begin position="126"/>
        <end position="226"/>
    </location>
</feature>
<evidence type="ECO:0000313" key="7">
    <source>
        <dbReference type="Proteomes" id="UP001291999"/>
    </source>
</evidence>
<evidence type="ECO:0000256" key="1">
    <source>
        <dbReference type="ARBA" id="ARBA00023125"/>
    </source>
</evidence>
<keyword evidence="7" id="KW-1185">Reference proteome</keyword>
<dbReference type="EMBL" id="JAXQPW010000006">
    <property type="protein sequence ID" value="MDZ5663325.1"/>
    <property type="molecule type" value="Genomic_DNA"/>
</dbReference>